<comment type="caution">
    <text evidence="2">The sequence shown here is derived from an EMBL/GenBank/DDBJ whole genome shotgun (WGS) entry which is preliminary data.</text>
</comment>
<keyword evidence="1" id="KW-0812">Transmembrane</keyword>
<accession>A0ABS2P3I0</accession>
<dbReference type="EMBL" id="JAFBED010000006">
    <property type="protein sequence ID" value="MBM7621263.1"/>
    <property type="molecule type" value="Genomic_DNA"/>
</dbReference>
<dbReference type="Proteomes" id="UP000737402">
    <property type="component" value="Unassembled WGS sequence"/>
</dbReference>
<keyword evidence="3" id="KW-1185">Reference proteome</keyword>
<keyword evidence="1" id="KW-1133">Transmembrane helix</keyword>
<organism evidence="2 3">
    <name type="scientific">Sutcliffiella tianshenii</name>
    <dbReference type="NCBI Taxonomy" id="1463404"/>
    <lineage>
        <taxon>Bacteria</taxon>
        <taxon>Bacillati</taxon>
        <taxon>Bacillota</taxon>
        <taxon>Bacilli</taxon>
        <taxon>Bacillales</taxon>
        <taxon>Bacillaceae</taxon>
        <taxon>Sutcliffiella</taxon>
    </lineage>
</organism>
<proteinExistence type="predicted"/>
<feature type="transmembrane region" description="Helical" evidence="1">
    <location>
        <begin position="88"/>
        <end position="110"/>
    </location>
</feature>
<feature type="transmembrane region" description="Helical" evidence="1">
    <location>
        <begin position="12"/>
        <end position="33"/>
    </location>
</feature>
<reference evidence="2 3" key="1">
    <citation type="submission" date="2021-01" db="EMBL/GenBank/DDBJ databases">
        <title>Genomic Encyclopedia of Type Strains, Phase IV (KMG-IV): sequencing the most valuable type-strain genomes for metagenomic binning, comparative biology and taxonomic classification.</title>
        <authorList>
            <person name="Goeker M."/>
        </authorList>
    </citation>
    <scope>NUCLEOTIDE SEQUENCE [LARGE SCALE GENOMIC DNA]</scope>
    <source>
        <strain evidence="2 3">DSM 25879</strain>
    </source>
</reference>
<evidence type="ECO:0000313" key="2">
    <source>
        <dbReference type="EMBL" id="MBM7621263.1"/>
    </source>
</evidence>
<gene>
    <name evidence="2" type="ORF">JOC95_003136</name>
</gene>
<evidence type="ECO:0000313" key="3">
    <source>
        <dbReference type="Proteomes" id="UP000737402"/>
    </source>
</evidence>
<name>A0ABS2P3I0_9BACI</name>
<protein>
    <submittedName>
        <fullName evidence="2">Uncharacterized protein</fullName>
    </submittedName>
</protein>
<keyword evidence="1" id="KW-0472">Membrane</keyword>
<sequence>MNGFKLGRHVALSAISNLLFGFGFFFVAGSWVISIRYLLSKFGWLIDSTLEDGFLQFFMFVAITSSLLFFPVWIVTNKAMMNAMPVRRGTYFLINGAGFLTGVLLGFVSLQLF</sequence>
<dbReference type="RefSeq" id="WP_204418035.1">
    <property type="nucleotide sequence ID" value="NZ_JAFBED010000006.1"/>
</dbReference>
<feature type="transmembrane region" description="Helical" evidence="1">
    <location>
        <begin position="53"/>
        <end position="76"/>
    </location>
</feature>
<evidence type="ECO:0000256" key="1">
    <source>
        <dbReference type="SAM" id="Phobius"/>
    </source>
</evidence>